<sequence length="211" mass="24118">MPANANVDDTAEGIRARGNEKIRRIIEEHRDQARQDIDRRRRQGDEEIRRINSEVEEYAHQRVAELDVVLRQRLDAAKREINDELRLANFVDQDTGGDGNGLDALCTNLYNEYYRPPTSMGSPSTQLPTHTKVSPELGGRSPSRDSFQPRNPSSLDDEWSIEFSSDDEILVHTRGMFRSHPTFKNSVLPTNHLPGSSKRQKRKKSSPEEEP</sequence>
<proteinExistence type="predicted"/>
<keyword evidence="2" id="KW-1185">Reference proteome</keyword>
<dbReference type="Proteomes" id="UP001497680">
    <property type="component" value="Unassembled WGS sequence"/>
</dbReference>
<organism evidence="1 2">
    <name type="scientific">Hypoxylon rubiginosum</name>
    <dbReference type="NCBI Taxonomy" id="110542"/>
    <lineage>
        <taxon>Eukaryota</taxon>
        <taxon>Fungi</taxon>
        <taxon>Dikarya</taxon>
        <taxon>Ascomycota</taxon>
        <taxon>Pezizomycotina</taxon>
        <taxon>Sordariomycetes</taxon>
        <taxon>Xylariomycetidae</taxon>
        <taxon>Xylariales</taxon>
        <taxon>Hypoxylaceae</taxon>
        <taxon>Hypoxylon</taxon>
    </lineage>
</organism>
<protein>
    <submittedName>
        <fullName evidence="1">Uncharacterized protein</fullName>
    </submittedName>
</protein>
<reference evidence="1 2" key="1">
    <citation type="journal article" date="2022" name="New Phytol.">
        <title>Ecological generalism drives hyperdiversity of secondary metabolite gene clusters in xylarialean endophytes.</title>
        <authorList>
            <person name="Franco M.E.E."/>
            <person name="Wisecaver J.H."/>
            <person name="Arnold A.E."/>
            <person name="Ju Y.M."/>
            <person name="Slot J.C."/>
            <person name="Ahrendt S."/>
            <person name="Moore L.P."/>
            <person name="Eastman K.E."/>
            <person name="Scott K."/>
            <person name="Konkel Z."/>
            <person name="Mondo S.J."/>
            <person name="Kuo A."/>
            <person name="Hayes R.D."/>
            <person name="Haridas S."/>
            <person name="Andreopoulos B."/>
            <person name="Riley R."/>
            <person name="LaButti K."/>
            <person name="Pangilinan J."/>
            <person name="Lipzen A."/>
            <person name="Amirebrahimi M."/>
            <person name="Yan J."/>
            <person name="Adam C."/>
            <person name="Keymanesh K."/>
            <person name="Ng V."/>
            <person name="Louie K."/>
            <person name="Northen T."/>
            <person name="Drula E."/>
            <person name="Henrissat B."/>
            <person name="Hsieh H.M."/>
            <person name="Youens-Clark K."/>
            <person name="Lutzoni F."/>
            <person name="Miadlikowska J."/>
            <person name="Eastwood D.C."/>
            <person name="Hamelin R.C."/>
            <person name="Grigoriev I.V."/>
            <person name="U'Ren J.M."/>
        </authorList>
    </citation>
    <scope>NUCLEOTIDE SEQUENCE [LARGE SCALE GENOMIC DNA]</scope>
    <source>
        <strain evidence="1 2">ER1909</strain>
    </source>
</reference>
<evidence type="ECO:0000313" key="1">
    <source>
        <dbReference type="EMBL" id="KAI6086673.1"/>
    </source>
</evidence>
<gene>
    <name evidence="1" type="ORF">F4821DRAFT_237728</name>
</gene>
<evidence type="ECO:0000313" key="2">
    <source>
        <dbReference type="Proteomes" id="UP001497680"/>
    </source>
</evidence>
<dbReference type="EMBL" id="MU394313">
    <property type="protein sequence ID" value="KAI6086673.1"/>
    <property type="molecule type" value="Genomic_DNA"/>
</dbReference>
<comment type="caution">
    <text evidence="1">The sequence shown here is derived from an EMBL/GenBank/DDBJ whole genome shotgun (WGS) entry which is preliminary data.</text>
</comment>
<accession>A0ACC0D219</accession>
<name>A0ACC0D219_9PEZI</name>